<accession>A0A0D7AJT8</accession>
<proteinExistence type="predicted"/>
<name>A0A0D7AJT8_9AGAR</name>
<keyword evidence="2" id="KW-1185">Reference proteome</keyword>
<dbReference type="EMBL" id="KN881650">
    <property type="protein sequence ID" value="KIY51566.1"/>
    <property type="molecule type" value="Genomic_DNA"/>
</dbReference>
<evidence type="ECO:0000313" key="1">
    <source>
        <dbReference type="EMBL" id="KIY51566.1"/>
    </source>
</evidence>
<organism evidence="1 2">
    <name type="scientific">Fistulina hepatica ATCC 64428</name>
    <dbReference type="NCBI Taxonomy" id="1128425"/>
    <lineage>
        <taxon>Eukaryota</taxon>
        <taxon>Fungi</taxon>
        <taxon>Dikarya</taxon>
        <taxon>Basidiomycota</taxon>
        <taxon>Agaricomycotina</taxon>
        <taxon>Agaricomycetes</taxon>
        <taxon>Agaricomycetidae</taxon>
        <taxon>Agaricales</taxon>
        <taxon>Fistulinaceae</taxon>
        <taxon>Fistulina</taxon>
    </lineage>
</organism>
<sequence>MSTITMDLADPVDATAAQITEVLAALTMDTLEVLVSTFKEALVVPMAAPAAPVKDMVLKAMEVMEVLAALAVEVLEVLGVLVSTFKEALVVPVVPTAVLVKDMALTAMKVMEVLAALTKEVLVSTFKEAMAVPDIPTEAPAAPAVPEKIVADIPKMGPT</sequence>
<dbReference type="Proteomes" id="UP000054144">
    <property type="component" value="Unassembled WGS sequence"/>
</dbReference>
<gene>
    <name evidence="1" type="ORF">FISHEDRAFT_56705</name>
</gene>
<reference evidence="1 2" key="1">
    <citation type="journal article" date="2015" name="Fungal Genet. Biol.">
        <title>Evolution of novel wood decay mechanisms in Agaricales revealed by the genome sequences of Fistulina hepatica and Cylindrobasidium torrendii.</title>
        <authorList>
            <person name="Floudas D."/>
            <person name="Held B.W."/>
            <person name="Riley R."/>
            <person name="Nagy L.G."/>
            <person name="Koehler G."/>
            <person name="Ransdell A.S."/>
            <person name="Younus H."/>
            <person name="Chow J."/>
            <person name="Chiniquy J."/>
            <person name="Lipzen A."/>
            <person name="Tritt A."/>
            <person name="Sun H."/>
            <person name="Haridas S."/>
            <person name="LaButti K."/>
            <person name="Ohm R.A."/>
            <person name="Kues U."/>
            <person name="Blanchette R.A."/>
            <person name="Grigoriev I.V."/>
            <person name="Minto R.E."/>
            <person name="Hibbett D.S."/>
        </authorList>
    </citation>
    <scope>NUCLEOTIDE SEQUENCE [LARGE SCALE GENOMIC DNA]</scope>
    <source>
        <strain evidence="1 2">ATCC 64428</strain>
    </source>
</reference>
<evidence type="ECO:0000313" key="2">
    <source>
        <dbReference type="Proteomes" id="UP000054144"/>
    </source>
</evidence>
<dbReference type="AlphaFoldDB" id="A0A0D7AJT8"/>
<protein>
    <submittedName>
        <fullName evidence="1">Uncharacterized protein</fullName>
    </submittedName>
</protein>